<comment type="caution">
    <text evidence="3">The sequence shown here is derived from an EMBL/GenBank/DDBJ whole genome shotgun (WGS) entry which is preliminary data.</text>
</comment>
<proteinExistence type="predicted"/>
<dbReference type="Gene3D" id="3.90.1530.10">
    <property type="entry name" value="Conserved hypothetical protein from pyrococcus furiosus pfu- 392566-001, ParB domain"/>
    <property type="match status" value="1"/>
</dbReference>
<feature type="region of interest" description="Disordered" evidence="1">
    <location>
        <begin position="219"/>
        <end position="247"/>
    </location>
</feature>
<reference evidence="4" key="1">
    <citation type="submission" date="2019-04" db="EMBL/GenBank/DDBJ databases">
        <title>Draft genome sequence of Pseudonocardiaceae bacterium SL3-2-4.</title>
        <authorList>
            <person name="Ningsih F."/>
            <person name="Yokota A."/>
            <person name="Sakai Y."/>
            <person name="Nanatani K."/>
            <person name="Yabe S."/>
            <person name="Oetari A."/>
            <person name="Sjamsuridzal W."/>
        </authorList>
    </citation>
    <scope>NUCLEOTIDE SEQUENCE [LARGE SCALE GENOMIC DNA]</scope>
    <source>
        <strain evidence="4">SL3-2-4</strain>
    </source>
</reference>
<evidence type="ECO:0000313" key="3">
    <source>
        <dbReference type="EMBL" id="GDY33856.1"/>
    </source>
</evidence>
<dbReference type="InterPro" id="IPR036086">
    <property type="entry name" value="ParB/Sulfiredoxin_sf"/>
</dbReference>
<feature type="domain" description="ParB-like N-terminal" evidence="2">
    <location>
        <begin position="22"/>
        <end position="106"/>
    </location>
</feature>
<dbReference type="InterPro" id="IPR003115">
    <property type="entry name" value="ParB_N"/>
</dbReference>
<dbReference type="AlphaFoldDB" id="A0A4D4JHI5"/>
<dbReference type="Proteomes" id="UP000298860">
    <property type="component" value="Unassembled WGS sequence"/>
</dbReference>
<feature type="compositionally biased region" description="Basic and acidic residues" evidence="1">
    <location>
        <begin position="153"/>
        <end position="173"/>
    </location>
</feature>
<feature type="region of interest" description="Disordered" evidence="1">
    <location>
        <begin position="147"/>
        <end position="177"/>
    </location>
</feature>
<name>A0A4D4JHI5_9PSEU</name>
<dbReference type="SMART" id="SM00470">
    <property type="entry name" value="ParB"/>
    <property type="match status" value="1"/>
</dbReference>
<keyword evidence="4" id="KW-1185">Reference proteome</keyword>
<dbReference type="SUPFAM" id="SSF110849">
    <property type="entry name" value="ParB/Sulfiredoxin"/>
    <property type="match status" value="1"/>
</dbReference>
<organism evidence="3 4">
    <name type="scientific">Gandjariella thermophila</name>
    <dbReference type="NCBI Taxonomy" id="1931992"/>
    <lineage>
        <taxon>Bacteria</taxon>
        <taxon>Bacillati</taxon>
        <taxon>Actinomycetota</taxon>
        <taxon>Actinomycetes</taxon>
        <taxon>Pseudonocardiales</taxon>
        <taxon>Pseudonocardiaceae</taxon>
        <taxon>Gandjariella</taxon>
    </lineage>
</organism>
<gene>
    <name evidence="3" type="ORF">GTS_54890</name>
</gene>
<accession>A0A4D4JHI5</accession>
<evidence type="ECO:0000256" key="1">
    <source>
        <dbReference type="SAM" id="MobiDB-lite"/>
    </source>
</evidence>
<dbReference type="RefSeq" id="WP_225978809.1">
    <property type="nucleotide sequence ID" value="NZ_BJFL01000062.1"/>
</dbReference>
<evidence type="ECO:0000313" key="4">
    <source>
        <dbReference type="Proteomes" id="UP000298860"/>
    </source>
</evidence>
<sequence length="333" mass="35929">MAVTTGALSAEASTMDPNTTVIRVPISSLKPADSPRLEGEDEAHVKVLAEIATTLPPILVHRRTMRVVDGMHRLRAAVLRGEDSIAVEFFDGDDADVFVRAVQANISHGLPLSLRDRKAAAARIAATRPNLSDRAIARVAGLSPKTVATVRRRSSDGTPHSDRRVGRDGRLRPLDASAGRAAAEDLIRSRPNASLREIARSAGISVSTARDVRQRIEHAREPAPSADRNAVNSPHRGTSGGSDVDRVDAETNLSDFTSVVPMLMKDPSLKFTGPGRALLRLLAAHAMGPTDWERLIEAVPPHCISVVGDLASVYARAWERLGTELKRRRTDMS</sequence>
<protein>
    <recommendedName>
        <fullName evidence="2">ParB-like N-terminal domain-containing protein</fullName>
    </recommendedName>
</protein>
<dbReference type="EMBL" id="BJFL01000062">
    <property type="protein sequence ID" value="GDY33856.1"/>
    <property type="molecule type" value="Genomic_DNA"/>
</dbReference>
<evidence type="ECO:0000259" key="2">
    <source>
        <dbReference type="SMART" id="SM00470"/>
    </source>
</evidence>